<feature type="transmembrane region" description="Helical" evidence="1">
    <location>
        <begin position="6"/>
        <end position="24"/>
    </location>
</feature>
<accession>A0A1F6AJJ6</accession>
<dbReference type="STRING" id="1798392.A3A79_04560"/>
<keyword evidence="1" id="KW-0472">Membrane</keyword>
<evidence type="ECO:0000256" key="1">
    <source>
        <dbReference type="SAM" id="Phobius"/>
    </source>
</evidence>
<dbReference type="EMBL" id="MFJV01000001">
    <property type="protein sequence ID" value="OGG24427.1"/>
    <property type="molecule type" value="Genomic_DNA"/>
</dbReference>
<comment type="caution">
    <text evidence="2">The sequence shown here is derived from an EMBL/GenBank/DDBJ whole genome shotgun (WGS) entry which is preliminary data.</text>
</comment>
<gene>
    <name evidence="2" type="ORF">A3A79_04560</name>
</gene>
<dbReference type="Proteomes" id="UP000178759">
    <property type="component" value="Unassembled WGS sequence"/>
</dbReference>
<evidence type="ECO:0000313" key="3">
    <source>
        <dbReference type="Proteomes" id="UP000178759"/>
    </source>
</evidence>
<sequence>MNGKSIVIGIAILIAGVGAGYYFATNYPSTSSGQATEVPTATPTVDEKAALLVAVKSGLVAEHGPDANDLTVTVSKIGGNFAQGGASEQGGGAMWLAAKVSGEWKLVWDGNGTISCEKTDPYDFPISMVPECWNEATGKLITH</sequence>
<keyword evidence="1" id="KW-1133">Transmembrane helix</keyword>
<keyword evidence="1" id="KW-0812">Transmembrane</keyword>
<organism evidence="2 3">
    <name type="scientific">Candidatus Gottesmanbacteria bacterium RIFCSPLOWO2_01_FULL_43_11b</name>
    <dbReference type="NCBI Taxonomy" id="1798392"/>
    <lineage>
        <taxon>Bacteria</taxon>
        <taxon>Candidatus Gottesmaniibacteriota</taxon>
    </lineage>
</organism>
<dbReference type="AlphaFoldDB" id="A0A1F6AJJ6"/>
<reference evidence="2 3" key="1">
    <citation type="journal article" date="2016" name="Nat. Commun.">
        <title>Thousands of microbial genomes shed light on interconnected biogeochemical processes in an aquifer system.</title>
        <authorList>
            <person name="Anantharaman K."/>
            <person name="Brown C.T."/>
            <person name="Hug L.A."/>
            <person name="Sharon I."/>
            <person name="Castelle C.J."/>
            <person name="Probst A.J."/>
            <person name="Thomas B.C."/>
            <person name="Singh A."/>
            <person name="Wilkins M.J."/>
            <person name="Karaoz U."/>
            <person name="Brodie E.L."/>
            <person name="Williams K.H."/>
            <person name="Hubbard S.S."/>
            <person name="Banfield J.F."/>
        </authorList>
    </citation>
    <scope>NUCLEOTIDE SEQUENCE [LARGE SCALE GENOMIC DNA]</scope>
</reference>
<protein>
    <submittedName>
        <fullName evidence="2">Uncharacterized protein</fullName>
    </submittedName>
</protein>
<name>A0A1F6AJJ6_9BACT</name>
<proteinExistence type="predicted"/>
<evidence type="ECO:0000313" key="2">
    <source>
        <dbReference type="EMBL" id="OGG24427.1"/>
    </source>
</evidence>